<protein>
    <recommendedName>
        <fullName evidence="1">WxL domain-containing protein</fullName>
    </recommendedName>
</protein>
<name>I7IZE8_9LACO</name>
<gene>
    <name evidence="2" type="ORF">BN53_02985</name>
</gene>
<organism evidence="2 3">
    <name type="scientific">Lactobacillus pasteurii DSM 23907 = CRBIP 24.76</name>
    <dbReference type="NCBI Taxonomy" id="1423790"/>
    <lineage>
        <taxon>Bacteria</taxon>
        <taxon>Bacillati</taxon>
        <taxon>Bacillota</taxon>
        <taxon>Bacilli</taxon>
        <taxon>Lactobacillales</taxon>
        <taxon>Lactobacillaceae</taxon>
        <taxon>Lactobacillus</taxon>
    </lineage>
</organism>
<dbReference type="InterPro" id="IPR027994">
    <property type="entry name" value="WxL_dom"/>
</dbReference>
<dbReference type="STRING" id="1423790.BN53_02985"/>
<proteinExistence type="predicted"/>
<dbReference type="Pfam" id="PF13731">
    <property type="entry name" value="WxL"/>
    <property type="match status" value="1"/>
</dbReference>
<evidence type="ECO:0000313" key="2">
    <source>
        <dbReference type="EMBL" id="CCI85062.1"/>
    </source>
</evidence>
<dbReference type="AlphaFoldDB" id="I7IZE8"/>
<accession>I7IZE8</accession>
<dbReference type="RefSeq" id="WP_009559611.1">
    <property type="nucleotide sequence ID" value="NZ_AYZN01000010.1"/>
</dbReference>
<dbReference type="PATRIC" id="fig|1423790.3.peg.637"/>
<evidence type="ECO:0000313" key="3">
    <source>
        <dbReference type="Proteomes" id="UP000009311"/>
    </source>
</evidence>
<dbReference type="Proteomes" id="UP000009311">
    <property type="component" value="Unassembled WGS sequence"/>
</dbReference>
<sequence>MIKSVSKITLSAILLSGIVSVYTGKVSAEDTDTSKSSTAIFSLEEGSGKLTLDSVPRFDFGKVDPAKIYAKGTADGKGLGSFMITDTRLNTTGWSLSVASTTSFAHEKSEIDGNLYFTPESFAFSTGSASGWSFPGTTITIPSSNPSVIAKSTGNKGTGSASVSDANLKFTDNTALVAGEYTSNITWNLATGTADVARASD</sequence>
<feature type="domain" description="WxL" evidence="1">
    <location>
        <begin position="45"/>
        <end position="191"/>
    </location>
</feature>
<comment type="caution">
    <text evidence="2">The sequence shown here is derived from an EMBL/GenBank/DDBJ whole genome shotgun (WGS) entry which is preliminary data.</text>
</comment>
<dbReference type="EMBL" id="CAKD01000017">
    <property type="protein sequence ID" value="CCI85062.1"/>
    <property type="molecule type" value="Genomic_DNA"/>
</dbReference>
<evidence type="ECO:0000259" key="1">
    <source>
        <dbReference type="Pfam" id="PF13731"/>
    </source>
</evidence>
<keyword evidence="3" id="KW-1185">Reference proteome</keyword>
<reference evidence="2 3" key="1">
    <citation type="submission" date="2012-06" db="EMBL/GenBank/DDBJ databases">
        <title>Draft Genome Sequence of Lactobacillus pasteurii CRBIP 24.76T.</title>
        <authorList>
            <person name="Cousin S."/>
            <person name="Bouchier C."/>
            <person name="Loux V."/>
            <person name="Ma L."/>
            <person name="Creno S."/>
            <person name="Bizet C."/>
            <person name="Clermont D."/>
        </authorList>
    </citation>
    <scope>NUCLEOTIDE SEQUENCE [LARGE SCALE GENOMIC DNA]</scope>
    <source>
        <strain evidence="3">CRBIP 24.76T</strain>
    </source>
</reference>